<organism evidence="2 3">
    <name type="scientific">Choiromyces venosus 120613-1</name>
    <dbReference type="NCBI Taxonomy" id="1336337"/>
    <lineage>
        <taxon>Eukaryota</taxon>
        <taxon>Fungi</taxon>
        <taxon>Dikarya</taxon>
        <taxon>Ascomycota</taxon>
        <taxon>Pezizomycotina</taxon>
        <taxon>Pezizomycetes</taxon>
        <taxon>Pezizales</taxon>
        <taxon>Tuberaceae</taxon>
        <taxon>Choiromyces</taxon>
    </lineage>
</organism>
<evidence type="ECO:0000313" key="3">
    <source>
        <dbReference type="Proteomes" id="UP000276215"/>
    </source>
</evidence>
<dbReference type="EMBL" id="ML120600">
    <property type="protein sequence ID" value="RPA89237.1"/>
    <property type="molecule type" value="Genomic_DNA"/>
</dbReference>
<reference evidence="2 3" key="1">
    <citation type="journal article" date="2018" name="Nat. Ecol. Evol.">
        <title>Pezizomycetes genomes reveal the molecular basis of ectomycorrhizal truffle lifestyle.</title>
        <authorList>
            <person name="Murat C."/>
            <person name="Payen T."/>
            <person name="Noel B."/>
            <person name="Kuo A."/>
            <person name="Morin E."/>
            <person name="Chen J."/>
            <person name="Kohler A."/>
            <person name="Krizsan K."/>
            <person name="Balestrini R."/>
            <person name="Da Silva C."/>
            <person name="Montanini B."/>
            <person name="Hainaut M."/>
            <person name="Levati E."/>
            <person name="Barry K.W."/>
            <person name="Belfiori B."/>
            <person name="Cichocki N."/>
            <person name="Clum A."/>
            <person name="Dockter R.B."/>
            <person name="Fauchery L."/>
            <person name="Guy J."/>
            <person name="Iotti M."/>
            <person name="Le Tacon F."/>
            <person name="Lindquist E.A."/>
            <person name="Lipzen A."/>
            <person name="Malagnac F."/>
            <person name="Mello A."/>
            <person name="Molinier V."/>
            <person name="Miyauchi S."/>
            <person name="Poulain J."/>
            <person name="Riccioni C."/>
            <person name="Rubini A."/>
            <person name="Sitrit Y."/>
            <person name="Splivallo R."/>
            <person name="Traeger S."/>
            <person name="Wang M."/>
            <person name="Zifcakova L."/>
            <person name="Wipf D."/>
            <person name="Zambonelli A."/>
            <person name="Paolocci F."/>
            <person name="Nowrousian M."/>
            <person name="Ottonello S."/>
            <person name="Baldrian P."/>
            <person name="Spatafora J.W."/>
            <person name="Henrissat B."/>
            <person name="Nagy L.G."/>
            <person name="Aury J.M."/>
            <person name="Wincker P."/>
            <person name="Grigoriev I.V."/>
            <person name="Bonfante P."/>
            <person name="Martin F.M."/>
        </authorList>
    </citation>
    <scope>NUCLEOTIDE SEQUENCE [LARGE SCALE GENOMIC DNA]</scope>
    <source>
        <strain evidence="2 3">120613-1</strain>
    </source>
</reference>
<protein>
    <submittedName>
        <fullName evidence="2">Uncharacterized protein</fullName>
    </submittedName>
</protein>
<dbReference type="Proteomes" id="UP000276215">
    <property type="component" value="Unassembled WGS sequence"/>
</dbReference>
<name>A0A3N4IWB0_9PEZI</name>
<proteinExistence type="predicted"/>
<gene>
    <name evidence="2" type="ORF">L873DRAFT_1823238</name>
</gene>
<evidence type="ECO:0000313" key="2">
    <source>
        <dbReference type="EMBL" id="RPA89237.1"/>
    </source>
</evidence>
<feature type="region of interest" description="Disordered" evidence="1">
    <location>
        <begin position="140"/>
        <end position="161"/>
    </location>
</feature>
<evidence type="ECO:0000256" key="1">
    <source>
        <dbReference type="SAM" id="MobiDB-lite"/>
    </source>
</evidence>
<sequence>MGKNYPKPVDPFIAPPDIRYFTITPPSSPPPPSHHRQSLLLHLSPPLHFPRPPSNKRRKEKNTQRTSTSPSPPSHTAITHRHNFHHHHHHYHYHTTLTLPYPPYGAYSEASKQSTHAKKKSHTRTCPEQNLRIIPIRTADTKPSAREKETPTPPFSLTHSFTHSKTTPSLHLSWPTDITVQSATCLMCCR</sequence>
<feature type="compositionally biased region" description="Basic and acidic residues" evidence="1">
    <location>
        <begin position="140"/>
        <end position="150"/>
    </location>
</feature>
<dbReference type="AlphaFoldDB" id="A0A3N4IWB0"/>
<accession>A0A3N4IWB0</accession>
<keyword evidence="3" id="KW-1185">Reference proteome</keyword>
<feature type="region of interest" description="Disordered" evidence="1">
    <location>
        <begin position="20"/>
        <end position="79"/>
    </location>
</feature>